<keyword evidence="7 10" id="KW-0472">Membrane</keyword>
<organism evidence="11 12">
    <name type="scientific">Culex pipiens pipiens</name>
    <name type="common">Northern house mosquito</name>
    <dbReference type="NCBI Taxonomy" id="38569"/>
    <lineage>
        <taxon>Eukaryota</taxon>
        <taxon>Metazoa</taxon>
        <taxon>Ecdysozoa</taxon>
        <taxon>Arthropoda</taxon>
        <taxon>Hexapoda</taxon>
        <taxon>Insecta</taxon>
        <taxon>Pterygota</taxon>
        <taxon>Neoptera</taxon>
        <taxon>Endopterygota</taxon>
        <taxon>Diptera</taxon>
        <taxon>Nematocera</taxon>
        <taxon>Culicoidea</taxon>
        <taxon>Culicidae</taxon>
        <taxon>Culicinae</taxon>
        <taxon>Culicini</taxon>
        <taxon>Culex</taxon>
        <taxon>Culex</taxon>
    </lineage>
</organism>
<evidence type="ECO:0008006" key="13">
    <source>
        <dbReference type="Google" id="ProtNLM"/>
    </source>
</evidence>
<keyword evidence="6 10" id="KW-1133">Transmembrane helix</keyword>
<keyword evidence="8" id="KW-0675">Receptor</keyword>
<dbReference type="GO" id="GO:0007608">
    <property type="term" value="P:sensory perception of smell"/>
    <property type="evidence" value="ECO:0007669"/>
    <property type="project" value="UniProtKB-KW"/>
</dbReference>
<keyword evidence="4 10" id="KW-0812">Transmembrane</keyword>
<feature type="transmembrane region" description="Helical" evidence="10">
    <location>
        <begin position="233"/>
        <end position="255"/>
    </location>
</feature>
<keyword evidence="12" id="KW-1185">Reference proteome</keyword>
<keyword evidence="9" id="KW-0807">Transducer</keyword>
<dbReference type="InterPro" id="IPR011993">
    <property type="entry name" value="PH-like_dom_sf"/>
</dbReference>
<proteinExistence type="predicted"/>
<dbReference type="AlphaFoldDB" id="A0ABD1CF26"/>
<evidence type="ECO:0000256" key="7">
    <source>
        <dbReference type="ARBA" id="ARBA00023136"/>
    </source>
</evidence>
<comment type="subcellular location">
    <subcellularLocation>
        <location evidence="1">Cell membrane</location>
        <topology evidence="1">Multi-pass membrane protein</topology>
    </subcellularLocation>
</comment>
<evidence type="ECO:0000256" key="2">
    <source>
        <dbReference type="ARBA" id="ARBA00022475"/>
    </source>
</evidence>
<evidence type="ECO:0000313" key="11">
    <source>
        <dbReference type="EMBL" id="KAL1374969.1"/>
    </source>
</evidence>
<evidence type="ECO:0000256" key="10">
    <source>
        <dbReference type="SAM" id="Phobius"/>
    </source>
</evidence>
<dbReference type="PANTHER" id="PTHR21137:SF35">
    <property type="entry name" value="ODORANT RECEPTOR 19A-RELATED"/>
    <property type="match status" value="1"/>
</dbReference>
<gene>
    <name evidence="11" type="ORF">pipiens_017779</name>
</gene>
<dbReference type="Proteomes" id="UP001562425">
    <property type="component" value="Unassembled WGS sequence"/>
</dbReference>
<feature type="transmembrane region" description="Helical" evidence="10">
    <location>
        <begin position="186"/>
        <end position="206"/>
    </location>
</feature>
<evidence type="ECO:0000256" key="9">
    <source>
        <dbReference type="ARBA" id="ARBA00023224"/>
    </source>
</evidence>
<feature type="transmembrane region" description="Helical" evidence="10">
    <location>
        <begin position="156"/>
        <end position="174"/>
    </location>
</feature>
<feature type="transmembrane region" description="Helical" evidence="10">
    <location>
        <begin position="368"/>
        <end position="390"/>
    </location>
</feature>
<feature type="transmembrane region" description="Helical" evidence="10">
    <location>
        <begin position="478"/>
        <end position="504"/>
    </location>
</feature>
<dbReference type="Pfam" id="PF02949">
    <property type="entry name" value="7tm_6"/>
    <property type="match status" value="1"/>
</dbReference>
<comment type="caution">
    <text evidence="11">The sequence shown here is derived from an EMBL/GenBank/DDBJ whole genome shotgun (WGS) entry which is preliminary data.</text>
</comment>
<evidence type="ECO:0000256" key="3">
    <source>
        <dbReference type="ARBA" id="ARBA00022606"/>
    </source>
</evidence>
<protein>
    <recommendedName>
        <fullName evidence="13">Odorant receptor</fullName>
    </recommendedName>
</protein>
<evidence type="ECO:0000256" key="5">
    <source>
        <dbReference type="ARBA" id="ARBA00022725"/>
    </source>
</evidence>
<reference evidence="11 12" key="1">
    <citation type="submission" date="2024-05" db="EMBL/GenBank/DDBJ databases">
        <title>Culex pipiens pipiens assembly and annotation.</title>
        <authorList>
            <person name="Alout H."/>
            <person name="Durand T."/>
        </authorList>
    </citation>
    <scope>NUCLEOTIDE SEQUENCE [LARGE SCALE GENOMIC DNA]</scope>
    <source>
        <strain evidence="11">HA-2024</strain>
        <tissue evidence="11">Whole body</tissue>
    </source>
</reference>
<dbReference type="GO" id="GO:0005886">
    <property type="term" value="C:plasma membrane"/>
    <property type="evidence" value="ECO:0007669"/>
    <property type="project" value="UniProtKB-SubCell"/>
</dbReference>
<feature type="transmembrane region" description="Helical" evidence="10">
    <location>
        <begin position="291"/>
        <end position="313"/>
    </location>
</feature>
<evidence type="ECO:0000256" key="8">
    <source>
        <dbReference type="ARBA" id="ARBA00023170"/>
    </source>
</evidence>
<feature type="transmembrane region" description="Helical" evidence="10">
    <location>
        <begin position="396"/>
        <end position="416"/>
    </location>
</feature>
<evidence type="ECO:0000313" key="12">
    <source>
        <dbReference type="Proteomes" id="UP001562425"/>
    </source>
</evidence>
<accession>A0ABD1CF26</accession>
<name>A0ABD1CF26_CULPP</name>
<sequence length="505" mass="58825">MEATRWRAEEGEQVLWSRWSEEWVVLYDDSTMAWFTEPGRSSPAGKILVKEAPEMLAIAHWTGQIPRRPPLPDGVSVSQLIALGSRRKRSKVYWMIAKSEEEVSKMFRLLGVLLVNAFHWFCSHEHCFVVVLNFNRVIGFTGYTWDQPIPVVKAGLLIYAVLYEIIAIVAIAFFEPGPVSIDQRFGMIFVMNTGLMCVIIWVLLAMQRRELDLVLNRLMELQRQAVDDRRRQYIWRINCFSLCILVQNLVQIIIWNNAVDYSCPLQVFESELVDQLNVVCYPLAMTLLSLMFVYTIILISAILPALSVEFILLGEDFQRIFDNVGPLFETARNANSNWTKLENNMKSCIRRHQELLTLAELFQRRLKLFFLFNLTVDFFLITFSCFQFGINRRSDSLRYMYSAFAAITATINLLMFGKMCDQLETYVSSIKLHLYSSNWVDRLVYSRTFAHRYKNFRKLMLIVMERTERKVGFTCGNFYAMSLTTCCSVLQFCYSVFTLLLSVFE</sequence>
<dbReference type="InterPro" id="IPR004117">
    <property type="entry name" value="7tm6_olfct_rcpt"/>
</dbReference>
<keyword evidence="3" id="KW-0716">Sensory transduction</keyword>
<keyword evidence="2" id="KW-1003">Cell membrane</keyword>
<dbReference type="Gene3D" id="2.30.29.30">
    <property type="entry name" value="Pleckstrin-homology domain (PH domain)/Phosphotyrosine-binding domain (PTB)"/>
    <property type="match status" value="1"/>
</dbReference>
<dbReference type="GO" id="GO:0007165">
    <property type="term" value="P:signal transduction"/>
    <property type="evidence" value="ECO:0007669"/>
    <property type="project" value="UniProtKB-KW"/>
</dbReference>
<evidence type="ECO:0000256" key="6">
    <source>
        <dbReference type="ARBA" id="ARBA00022989"/>
    </source>
</evidence>
<evidence type="ECO:0000256" key="1">
    <source>
        <dbReference type="ARBA" id="ARBA00004651"/>
    </source>
</evidence>
<keyword evidence="5" id="KW-0552">Olfaction</keyword>
<dbReference type="EMBL" id="JBEHCU010012898">
    <property type="protein sequence ID" value="KAL1374969.1"/>
    <property type="molecule type" value="Genomic_DNA"/>
</dbReference>
<evidence type="ECO:0000256" key="4">
    <source>
        <dbReference type="ARBA" id="ARBA00022692"/>
    </source>
</evidence>
<dbReference type="PANTHER" id="PTHR21137">
    <property type="entry name" value="ODORANT RECEPTOR"/>
    <property type="match status" value="1"/>
</dbReference>